<dbReference type="PROSITE" id="PS50887">
    <property type="entry name" value="GGDEF"/>
    <property type="match status" value="1"/>
</dbReference>
<dbReference type="Proteomes" id="UP000199652">
    <property type="component" value="Unassembled WGS sequence"/>
</dbReference>
<dbReference type="InterPro" id="IPR043128">
    <property type="entry name" value="Rev_trsase/Diguanyl_cyclase"/>
</dbReference>
<keyword evidence="1" id="KW-0175">Coiled coil</keyword>
<dbReference type="Pfam" id="PF00990">
    <property type="entry name" value="GGDEF"/>
    <property type="match status" value="1"/>
</dbReference>
<dbReference type="SMART" id="SM00267">
    <property type="entry name" value="GGDEF"/>
    <property type="match status" value="1"/>
</dbReference>
<dbReference type="PANTHER" id="PTHR45138">
    <property type="entry name" value="REGULATORY COMPONENTS OF SENSORY TRANSDUCTION SYSTEM"/>
    <property type="match status" value="1"/>
</dbReference>
<dbReference type="RefSeq" id="WP_176770912.1">
    <property type="nucleotide sequence ID" value="NZ_FNOU01000018.1"/>
</dbReference>
<gene>
    <name evidence="3" type="ORF">SAMN04488579_11857</name>
</gene>
<evidence type="ECO:0000313" key="4">
    <source>
        <dbReference type="Proteomes" id="UP000199652"/>
    </source>
</evidence>
<evidence type="ECO:0000313" key="3">
    <source>
        <dbReference type="EMBL" id="SDY16969.1"/>
    </source>
</evidence>
<accession>A0A1H3HQM2</accession>
<reference evidence="4" key="1">
    <citation type="submission" date="2016-10" db="EMBL/GenBank/DDBJ databases">
        <authorList>
            <person name="Varghese N."/>
            <person name="Submissions S."/>
        </authorList>
    </citation>
    <scope>NUCLEOTIDE SEQUENCE [LARGE SCALE GENOMIC DNA]</scope>
    <source>
        <strain evidence="4">VPI 5359</strain>
    </source>
</reference>
<evidence type="ECO:0000259" key="2">
    <source>
        <dbReference type="PROSITE" id="PS50887"/>
    </source>
</evidence>
<dbReference type="GO" id="GO:0052621">
    <property type="term" value="F:diguanylate cyclase activity"/>
    <property type="evidence" value="ECO:0007669"/>
    <property type="project" value="TreeGrafter"/>
</dbReference>
<dbReference type="GO" id="GO:1902201">
    <property type="term" value="P:negative regulation of bacterial-type flagellum-dependent cell motility"/>
    <property type="evidence" value="ECO:0007669"/>
    <property type="project" value="TreeGrafter"/>
</dbReference>
<dbReference type="NCBIfam" id="TIGR00254">
    <property type="entry name" value="GGDEF"/>
    <property type="match status" value="1"/>
</dbReference>
<keyword evidence="4" id="KW-1185">Reference proteome</keyword>
<protein>
    <submittedName>
        <fullName evidence="3">Diguanylate cyclase (GGDEF) domain-containing protein</fullName>
    </submittedName>
</protein>
<dbReference type="PANTHER" id="PTHR45138:SF9">
    <property type="entry name" value="DIGUANYLATE CYCLASE DGCM-RELATED"/>
    <property type="match status" value="1"/>
</dbReference>
<proteinExistence type="predicted"/>
<dbReference type="STRING" id="1528.SAMN04488579_11857"/>
<dbReference type="SUPFAM" id="SSF55073">
    <property type="entry name" value="Nucleotide cyclase"/>
    <property type="match status" value="1"/>
</dbReference>
<sequence length="412" mass="47467">MAKQPEKALFEYLRDILYRTDYASLDMDEIPEAFKPLAQGLHWLHQCVKEQKAFGESLAQGDLDVTPPGVENTLAAPLKAVQGSLKHIAWQARQLPKGDYGQHVDYMGEFAEILNTMIDQLAQQHQALLDEKHLVEEQNKILGQYYSLFLSLTESTDEAIIVLDEKTGKPQYLNPAALVFEEHYGDCLDVIRYQLGQVSEENLTQSEPWILEIEGDAQKSALYLRIVSHRLGWNGRDTIVHVIRDKTDERQKEAVLSDMVYRDALTGLYNRRYGMEKVEEWIAEGYHFTISFIDIDDLKTCNDAFGHDKGDDYIRLVATTLRGFRDNDVICRMGGDEFLLLTMGEQQEQIDGWLEKQRQWILSQQMTGVRGFRPCFSYGTSVVSPGWSQDADYYLGKADHRMYEYKRVNKIR</sequence>
<organism evidence="3 4">
    <name type="scientific">Eubacterium barkeri</name>
    <name type="common">Clostridium barkeri</name>
    <dbReference type="NCBI Taxonomy" id="1528"/>
    <lineage>
        <taxon>Bacteria</taxon>
        <taxon>Bacillati</taxon>
        <taxon>Bacillota</taxon>
        <taxon>Clostridia</taxon>
        <taxon>Eubacteriales</taxon>
        <taxon>Eubacteriaceae</taxon>
        <taxon>Eubacterium</taxon>
    </lineage>
</organism>
<dbReference type="EMBL" id="FNOU01000018">
    <property type="protein sequence ID" value="SDY16969.1"/>
    <property type="molecule type" value="Genomic_DNA"/>
</dbReference>
<dbReference type="InterPro" id="IPR050469">
    <property type="entry name" value="Diguanylate_Cyclase"/>
</dbReference>
<dbReference type="Gene3D" id="3.30.70.270">
    <property type="match status" value="1"/>
</dbReference>
<dbReference type="GO" id="GO:0005886">
    <property type="term" value="C:plasma membrane"/>
    <property type="evidence" value="ECO:0007669"/>
    <property type="project" value="TreeGrafter"/>
</dbReference>
<dbReference type="GO" id="GO:0043709">
    <property type="term" value="P:cell adhesion involved in single-species biofilm formation"/>
    <property type="evidence" value="ECO:0007669"/>
    <property type="project" value="TreeGrafter"/>
</dbReference>
<dbReference type="InterPro" id="IPR029787">
    <property type="entry name" value="Nucleotide_cyclase"/>
</dbReference>
<dbReference type="InterPro" id="IPR000160">
    <property type="entry name" value="GGDEF_dom"/>
</dbReference>
<dbReference type="CDD" id="cd01949">
    <property type="entry name" value="GGDEF"/>
    <property type="match status" value="1"/>
</dbReference>
<dbReference type="AlphaFoldDB" id="A0A1H3HQM2"/>
<feature type="coiled-coil region" evidence="1">
    <location>
        <begin position="111"/>
        <end position="138"/>
    </location>
</feature>
<name>A0A1H3HQM2_EUBBA</name>
<feature type="domain" description="GGDEF" evidence="2">
    <location>
        <begin position="286"/>
        <end position="412"/>
    </location>
</feature>
<evidence type="ECO:0000256" key="1">
    <source>
        <dbReference type="SAM" id="Coils"/>
    </source>
</evidence>